<reference evidence="3" key="1">
    <citation type="submission" date="2021-02" db="EMBL/GenBank/DDBJ databases">
        <authorList>
            <person name="Dougan E. K."/>
            <person name="Rhodes N."/>
            <person name="Thang M."/>
            <person name="Chan C."/>
        </authorList>
    </citation>
    <scope>NUCLEOTIDE SEQUENCE</scope>
</reference>
<dbReference type="InterPro" id="IPR014710">
    <property type="entry name" value="RmlC-like_jellyroll"/>
</dbReference>
<feature type="region of interest" description="Disordered" evidence="1">
    <location>
        <begin position="1"/>
        <end position="60"/>
    </location>
</feature>
<feature type="region of interest" description="Disordered" evidence="1">
    <location>
        <begin position="154"/>
        <end position="193"/>
    </location>
</feature>
<comment type="caution">
    <text evidence="3">The sequence shown here is derived from an EMBL/GenBank/DDBJ whole genome shotgun (WGS) entry which is preliminary data.</text>
</comment>
<evidence type="ECO:0000256" key="1">
    <source>
        <dbReference type="SAM" id="MobiDB-lite"/>
    </source>
</evidence>
<feature type="compositionally biased region" description="Basic residues" evidence="1">
    <location>
        <begin position="182"/>
        <end position="193"/>
    </location>
</feature>
<dbReference type="SUPFAM" id="SSF51197">
    <property type="entry name" value="Clavaminate synthase-like"/>
    <property type="match status" value="1"/>
</dbReference>
<feature type="domain" description="Cupin-like" evidence="2">
    <location>
        <begin position="75"/>
        <end position="125"/>
    </location>
</feature>
<dbReference type="AlphaFoldDB" id="A0A813JAA2"/>
<protein>
    <recommendedName>
        <fullName evidence="2">Cupin-like domain-containing protein</fullName>
    </recommendedName>
</protein>
<dbReference type="Pfam" id="PF13621">
    <property type="entry name" value="Cupin_8"/>
    <property type="match status" value="1"/>
</dbReference>
<evidence type="ECO:0000313" key="4">
    <source>
        <dbReference type="Proteomes" id="UP000626109"/>
    </source>
</evidence>
<evidence type="ECO:0000313" key="3">
    <source>
        <dbReference type="EMBL" id="CAE8673757.1"/>
    </source>
</evidence>
<feature type="compositionally biased region" description="Basic residues" evidence="1">
    <location>
        <begin position="161"/>
        <end position="170"/>
    </location>
</feature>
<feature type="compositionally biased region" description="Acidic residues" evidence="1">
    <location>
        <begin position="28"/>
        <end position="51"/>
    </location>
</feature>
<evidence type="ECO:0000259" key="2">
    <source>
        <dbReference type="Pfam" id="PF13621"/>
    </source>
</evidence>
<name>A0A813JAA2_POLGL</name>
<dbReference type="EMBL" id="CAJNNW010024691">
    <property type="protein sequence ID" value="CAE8673757.1"/>
    <property type="molecule type" value="Genomic_DNA"/>
</dbReference>
<feature type="non-terminal residue" evidence="3">
    <location>
        <position position="1"/>
    </location>
</feature>
<dbReference type="InterPro" id="IPR041667">
    <property type="entry name" value="Cupin_8"/>
</dbReference>
<sequence>VVRAWKKKLSGNGGVSSAASVNVPRGDSDDEEDELDRLLDDAMDGDMSEDGGPERKAALPDSFCQFSTTADASSKQSPIPESLNGRHLTADLSEGDLLYLPASWFHEVISTGSDAGGHLALNIWMAPPHAGGSAHQPYEDDFWEQVYQRLRKSAMEGSQCPRRRKGRRKAQLATAADVSPKKVLRKKKKKRNN</sequence>
<proteinExistence type="predicted"/>
<dbReference type="Gene3D" id="2.60.120.10">
    <property type="entry name" value="Jelly Rolls"/>
    <property type="match status" value="1"/>
</dbReference>
<gene>
    <name evidence="3" type="ORF">PGLA2088_LOCUS18666</name>
</gene>
<organism evidence="3 4">
    <name type="scientific">Polarella glacialis</name>
    <name type="common">Dinoflagellate</name>
    <dbReference type="NCBI Taxonomy" id="89957"/>
    <lineage>
        <taxon>Eukaryota</taxon>
        <taxon>Sar</taxon>
        <taxon>Alveolata</taxon>
        <taxon>Dinophyceae</taxon>
        <taxon>Suessiales</taxon>
        <taxon>Suessiaceae</taxon>
        <taxon>Polarella</taxon>
    </lineage>
</organism>
<dbReference type="Proteomes" id="UP000626109">
    <property type="component" value="Unassembled WGS sequence"/>
</dbReference>
<accession>A0A813JAA2</accession>